<accession>I6ZZT7</accession>
<dbReference type="Proteomes" id="UP000009011">
    <property type="component" value="Chromosome"/>
</dbReference>
<keyword evidence="1 2" id="KW-0238">DNA-binding</keyword>
<dbReference type="AlphaFoldDB" id="I6ZZT7"/>
<dbReference type="KEGG" id="mro:MROS_1256"/>
<evidence type="ECO:0000313" key="5">
    <source>
        <dbReference type="Proteomes" id="UP000009011"/>
    </source>
</evidence>
<evidence type="ECO:0000313" key="4">
    <source>
        <dbReference type="EMBL" id="AFN74493.1"/>
    </source>
</evidence>
<proteinExistence type="predicted"/>
<dbReference type="HOGENOM" id="CLU_069356_12_3_10"/>
<dbReference type="PANTHER" id="PTHR43479">
    <property type="entry name" value="ACREF/ENVCD OPERON REPRESSOR-RELATED"/>
    <property type="match status" value="1"/>
</dbReference>
<organism evidence="4 5">
    <name type="scientific">Melioribacter roseus (strain DSM 23840 / JCM 17771 / VKM B-2668 / P3M-2)</name>
    <dbReference type="NCBI Taxonomy" id="1191523"/>
    <lineage>
        <taxon>Bacteria</taxon>
        <taxon>Pseudomonadati</taxon>
        <taxon>Ignavibacteriota</taxon>
        <taxon>Ignavibacteria</taxon>
        <taxon>Ignavibacteriales</taxon>
        <taxon>Melioribacteraceae</taxon>
        <taxon>Melioribacter</taxon>
    </lineage>
</organism>
<dbReference type="OrthoDB" id="9798857at2"/>
<dbReference type="PANTHER" id="PTHR43479:SF11">
    <property type="entry name" value="ACREF_ENVCD OPERON REPRESSOR-RELATED"/>
    <property type="match status" value="1"/>
</dbReference>
<feature type="domain" description="HTH tetR-type" evidence="3">
    <location>
        <begin position="18"/>
        <end position="78"/>
    </location>
</feature>
<protein>
    <submittedName>
        <fullName evidence="4">Transcriptional regulator TtgR</fullName>
    </submittedName>
</protein>
<dbReference type="InterPro" id="IPR009057">
    <property type="entry name" value="Homeodomain-like_sf"/>
</dbReference>
<dbReference type="GO" id="GO:0003677">
    <property type="term" value="F:DNA binding"/>
    <property type="evidence" value="ECO:0007669"/>
    <property type="project" value="UniProtKB-UniRule"/>
</dbReference>
<sequence>MFKEKKYNVMRKTKKEAEQTKKRLMKEALIIFNRKGYENARLEDIAKAAGVTRGAIYHHFGNKAKLFMELALQNKHNLNEIIESSIDESEEDPFNTMYNVISKIFDKLKKDPLFRGFEELRIKTVMNDELEPLKHIVDKELKESFGKMMGILNGMERKNKLDKNIDKEALSLLIISLVSGLIYLRLRHPSILNIDKKLKNIIQILSASIVK</sequence>
<dbReference type="eggNOG" id="COG1309">
    <property type="taxonomic scope" value="Bacteria"/>
</dbReference>
<dbReference type="InterPro" id="IPR001647">
    <property type="entry name" value="HTH_TetR"/>
</dbReference>
<dbReference type="InterPro" id="IPR050624">
    <property type="entry name" value="HTH-type_Tx_Regulator"/>
</dbReference>
<dbReference type="Gene3D" id="1.10.357.10">
    <property type="entry name" value="Tetracycline Repressor, domain 2"/>
    <property type="match status" value="1"/>
</dbReference>
<feature type="DNA-binding region" description="H-T-H motif" evidence="2">
    <location>
        <begin position="41"/>
        <end position="60"/>
    </location>
</feature>
<dbReference type="PRINTS" id="PR00455">
    <property type="entry name" value="HTHTETR"/>
</dbReference>
<dbReference type="Pfam" id="PF00440">
    <property type="entry name" value="TetR_N"/>
    <property type="match status" value="1"/>
</dbReference>
<dbReference type="STRING" id="1191523.MROS_1256"/>
<keyword evidence="5" id="KW-1185">Reference proteome</keyword>
<gene>
    <name evidence="4" type="ordered locus">MROS_1256</name>
</gene>
<dbReference type="SUPFAM" id="SSF46689">
    <property type="entry name" value="Homeodomain-like"/>
    <property type="match status" value="1"/>
</dbReference>
<evidence type="ECO:0000256" key="1">
    <source>
        <dbReference type="ARBA" id="ARBA00023125"/>
    </source>
</evidence>
<reference evidence="4 5" key="1">
    <citation type="journal article" date="2013" name="PLoS ONE">
        <title>Genomic analysis of Melioribacter roseus, facultatively anaerobic organotrophic bacterium representing a novel deep lineage within Bacteriodetes/Chlorobi group.</title>
        <authorList>
            <person name="Kadnikov V.V."/>
            <person name="Mardanov A.V."/>
            <person name="Podosokorskaya O.A."/>
            <person name="Gavrilov S.N."/>
            <person name="Kublanov I.V."/>
            <person name="Beletsky A.V."/>
            <person name="Bonch-Osmolovskaya E.A."/>
            <person name="Ravin N.V."/>
        </authorList>
    </citation>
    <scope>NUCLEOTIDE SEQUENCE [LARGE SCALE GENOMIC DNA]</scope>
    <source>
        <strain evidence="5">JCM 17771 / P3M-2</strain>
    </source>
</reference>
<dbReference type="EMBL" id="CP003557">
    <property type="protein sequence ID" value="AFN74493.1"/>
    <property type="molecule type" value="Genomic_DNA"/>
</dbReference>
<evidence type="ECO:0000259" key="3">
    <source>
        <dbReference type="PROSITE" id="PS50977"/>
    </source>
</evidence>
<dbReference type="PROSITE" id="PS50977">
    <property type="entry name" value="HTH_TETR_2"/>
    <property type="match status" value="1"/>
</dbReference>
<dbReference type="PATRIC" id="fig|1191523.3.peg.1334"/>
<dbReference type="RefSeq" id="WP_014855928.1">
    <property type="nucleotide sequence ID" value="NC_018178.1"/>
</dbReference>
<name>I6ZZT7_MELRP</name>
<evidence type="ECO:0000256" key="2">
    <source>
        <dbReference type="PROSITE-ProRule" id="PRU00335"/>
    </source>
</evidence>